<keyword evidence="11" id="KW-1185">Reference proteome</keyword>
<feature type="transmembrane region" description="Helical" evidence="9">
    <location>
        <begin position="166"/>
        <end position="183"/>
    </location>
</feature>
<feature type="transmembrane region" description="Helical" evidence="9">
    <location>
        <begin position="112"/>
        <end position="130"/>
    </location>
</feature>
<keyword evidence="4" id="KW-0808">Transferase</keyword>
<organism evidence="10 11">
    <name type="scientific">Methanobacterium bryantii</name>
    <dbReference type="NCBI Taxonomy" id="2161"/>
    <lineage>
        <taxon>Archaea</taxon>
        <taxon>Methanobacteriati</taxon>
        <taxon>Methanobacteriota</taxon>
        <taxon>Methanomada group</taxon>
        <taxon>Methanobacteria</taxon>
        <taxon>Methanobacteriales</taxon>
        <taxon>Methanobacteriaceae</taxon>
        <taxon>Methanobacterium</taxon>
    </lineage>
</organism>
<dbReference type="GO" id="GO:0008610">
    <property type="term" value="P:lipid biosynthetic process"/>
    <property type="evidence" value="ECO:0007669"/>
    <property type="project" value="UniProtKB-ARBA"/>
</dbReference>
<reference evidence="10 11" key="1">
    <citation type="journal article" date="2017" name="BMC Genomics">
        <title>Genomic analysis of methanogenic archaea reveals a shift towards energy conservation.</title>
        <authorList>
            <person name="Gilmore S.P."/>
            <person name="Henske J.K."/>
            <person name="Sexton J.A."/>
            <person name="Solomon K.V."/>
            <person name="Seppala S."/>
            <person name="Yoo J.I."/>
            <person name="Huyett L.M."/>
            <person name="Pressman A."/>
            <person name="Cogan J.Z."/>
            <person name="Kivenson V."/>
            <person name="Peng X."/>
            <person name="Tan Y."/>
            <person name="Valentine D.L."/>
            <person name="O'Malley M.A."/>
        </authorList>
    </citation>
    <scope>NUCLEOTIDE SEQUENCE [LARGE SCALE GENOMIC DNA]</scope>
    <source>
        <strain evidence="10 11">M.o.H.</strain>
    </source>
</reference>
<feature type="region of interest" description="Disordered" evidence="8">
    <location>
        <begin position="505"/>
        <end position="574"/>
    </location>
</feature>
<evidence type="ECO:0000313" key="11">
    <source>
        <dbReference type="Proteomes" id="UP000217784"/>
    </source>
</evidence>
<dbReference type="AlphaFoldDB" id="A0A2A2H1H1"/>
<evidence type="ECO:0000256" key="5">
    <source>
        <dbReference type="ARBA" id="ARBA00022692"/>
    </source>
</evidence>
<name>A0A2A2H1H1_METBR</name>
<dbReference type="InterPro" id="IPR050297">
    <property type="entry name" value="LipidA_mod_glycosyltrf_83"/>
</dbReference>
<feature type="transmembrane region" description="Helical" evidence="9">
    <location>
        <begin position="80"/>
        <end position="100"/>
    </location>
</feature>
<evidence type="ECO:0000256" key="3">
    <source>
        <dbReference type="ARBA" id="ARBA00022676"/>
    </source>
</evidence>
<dbReference type="EMBL" id="LMVM01000040">
    <property type="protein sequence ID" value="PAV03136.1"/>
    <property type="molecule type" value="Genomic_DNA"/>
</dbReference>
<evidence type="ECO:0000256" key="7">
    <source>
        <dbReference type="ARBA" id="ARBA00023136"/>
    </source>
</evidence>
<comment type="caution">
    <text evidence="10">The sequence shown here is derived from an EMBL/GenBank/DDBJ whole genome shotgun (WGS) entry which is preliminary data.</text>
</comment>
<keyword evidence="6 9" id="KW-1133">Transmembrane helix</keyword>
<evidence type="ECO:0000256" key="9">
    <source>
        <dbReference type="SAM" id="Phobius"/>
    </source>
</evidence>
<dbReference type="GO" id="GO:0005886">
    <property type="term" value="C:plasma membrane"/>
    <property type="evidence" value="ECO:0007669"/>
    <property type="project" value="UniProtKB-SubCell"/>
</dbReference>
<dbReference type="PANTHER" id="PTHR33908:SF11">
    <property type="entry name" value="MEMBRANE PROTEIN"/>
    <property type="match status" value="1"/>
</dbReference>
<feature type="transmembrane region" description="Helical" evidence="9">
    <location>
        <begin position="371"/>
        <end position="389"/>
    </location>
</feature>
<sequence>MFTKIKEKWWIITLFSIFVFSFILDMYVLTRYNLSYGMDGPFYDLQVLNILKTGLPASNDPPLVYYMLTPFVLISGNSFLGIKIGMALLGSLMAFPAFLLTEMFGEKIDIESKIPALLSAFLITVNIFYFQLIGDFMQNLVGVFFLLLLIYFAVKWLENPKEWKKYGILAITILLCNIFIHIYTGILAVILFISLLLFNWILISYKTGKVEMKGLKILGIVSILVIGGLAILFAVYPYMFSKFTTVLSFLNNSSTNSSNLTGGNFVNPVIFLTVPFILGVLVTIYIFYNGLKEKINVERKVISRKTLLAWAYLVLTVILISLTVAPSVDSQYKSRFIELAFVPIALMVPLGLKFIENWLSKIYPSKRRLKLGLISLIAVIFVISSFYTVTGEFSSMGPSITSEQYNNLVSLKENLTSNNIDTNGIILVNDYHTGYWVEYVLGMQVETGNLSEIQKEYPNRTIYAVTLTQNGQSQLKGNSEYLWNPLLPYSFPFVGWNFDNSFNSTGGQKQLSQNMSPPGDLGNATGQNRSGTPPNGLGSNRQNDKSSTFNDTGTGPNSAASGVNGPVNGGSSGGMSDQNLNRIISDYGTLIFSGSNFKIYKIS</sequence>
<feature type="transmembrane region" description="Helical" evidence="9">
    <location>
        <begin position="265"/>
        <end position="288"/>
    </location>
</feature>
<evidence type="ECO:0000256" key="4">
    <source>
        <dbReference type="ARBA" id="ARBA00022679"/>
    </source>
</evidence>
<dbReference type="RefSeq" id="WP_069583834.1">
    <property type="nucleotide sequence ID" value="NZ_LMVM01000040.1"/>
</dbReference>
<feature type="transmembrane region" description="Helical" evidence="9">
    <location>
        <begin position="309"/>
        <end position="328"/>
    </location>
</feature>
<protein>
    <submittedName>
        <fullName evidence="10">Uncharacterized protein</fullName>
    </submittedName>
</protein>
<feature type="transmembrane region" description="Helical" evidence="9">
    <location>
        <begin position="217"/>
        <end position="239"/>
    </location>
</feature>
<evidence type="ECO:0000256" key="6">
    <source>
        <dbReference type="ARBA" id="ARBA00022989"/>
    </source>
</evidence>
<evidence type="ECO:0000256" key="2">
    <source>
        <dbReference type="ARBA" id="ARBA00022475"/>
    </source>
</evidence>
<accession>A0A2A2H1H1</accession>
<keyword evidence="5 9" id="KW-0812">Transmembrane</keyword>
<evidence type="ECO:0000256" key="8">
    <source>
        <dbReference type="SAM" id="MobiDB-lite"/>
    </source>
</evidence>
<dbReference type="PANTHER" id="PTHR33908">
    <property type="entry name" value="MANNOSYLTRANSFERASE YKCB-RELATED"/>
    <property type="match status" value="1"/>
</dbReference>
<feature type="transmembrane region" description="Helical" evidence="9">
    <location>
        <begin position="9"/>
        <end position="29"/>
    </location>
</feature>
<feature type="compositionally biased region" description="Polar residues" evidence="8">
    <location>
        <begin position="524"/>
        <end position="560"/>
    </location>
</feature>
<feature type="transmembrane region" description="Helical" evidence="9">
    <location>
        <begin position="136"/>
        <end position="154"/>
    </location>
</feature>
<evidence type="ECO:0000256" key="1">
    <source>
        <dbReference type="ARBA" id="ARBA00004651"/>
    </source>
</evidence>
<proteinExistence type="predicted"/>
<keyword evidence="7 9" id="KW-0472">Membrane</keyword>
<evidence type="ECO:0000313" key="10">
    <source>
        <dbReference type="EMBL" id="PAV03136.1"/>
    </source>
</evidence>
<dbReference type="Proteomes" id="UP000217784">
    <property type="component" value="Unassembled WGS sequence"/>
</dbReference>
<keyword evidence="2" id="KW-1003">Cell membrane</keyword>
<dbReference type="OrthoDB" id="71053at2157"/>
<keyword evidence="3" id="KW-0328">Glycosyltransferase</keyword>
<feature type="compositionally biased region" description="Polar residues" evidence="8">
    <location>
        <begin position="505"/>
        <end position="516"/>
    </location>
</feature>
<comment type="subcellular location">
    <subcellularLocation>
        <location evidence="1">Cell membrane</location>
        <topology evidence="1">Multi-pass membrane protein</topology>
    </subcellularLocation>
</comment>
<feature type="transmembrane region" description="Helical" evidence="9">
    <location>
        <begin position="340"/>
        <end position="359"/>
    </location>
</feature>
<dbReference type="GO" id="GO:0016763">
    <property type="term" value="F:pentosyltransferase activity"/>
    <property type="evidence" value="ECO:0007669"/>
    <property type="project" value="TreeGrafter"/>
</dbReference>
<gene>
    <name evidence="10" type="ORF">ASJ80_07655</name>
</gene>